<dbReference type="EMBL" id="CP157375">
    <property type="protein sequence ID" value="XBM29859.1"/>
    <property type="molecule type" value="Genomic_DNA"/>
</dbReference>
<dbReference type="PROSITE" id="PS50043">
    <property type="entry name" value="HTH_LUXR_2"/>
    <property type="match status" value="1"/>
</dbReference>
<evidence type="ECO:0000256" key="1">
    <source>
        <dbReference type="ARBA" id="ARBA00023125"/>
    </source>
</evidence>
<dbReference type="InterPro" id="IPR000792">
    <property type="entry name" value="Tscrpt_reg_LuxR_C"/>
</dbReference>
<gene>
    <name evidence="3" type="ORF">ABFV38_18435</name>
</gene>
<reference evidence="3" key="1">
    <citation type="submission" date="2024-05" db="EMBL/GenBank/DDBJ databases">
        <title>Copy number flexibility facilitates heteroresistance to increasing antibiotic pressure and threatens the beta-lactam pipeline.</title>
        <authorList>
            <person name="Choby J.E."/>
            <person name="Weiss D.S."/>
        </authorList>
    </citation>
    <scope>NUCLEOTIDE SEQUENCE</scope>
    <source>
        <strain evidence="3">Mu1197</strain>
    </source>
</reference>
<evidence type="ECO:0000259" key="2">
    <source>
        <dbReference type="PROSITE" id="PS50043"/>
    </source>
</evidence>
<protein>
    <submittedName>
        <fullName evidence="3">LuxR C-terminal-related transcriptional regulator</fullName>
    </submittedName>
</protein>
<dbReference type="SMART" id="SM00421">
    <property type="entry name" value="HTH_LUXR"/>
    <property type="match status" value="1"/>
</dbReference>
<name>A0AAU7FVA2_9ENTR</name>
<dbReference type="CDD" id="cd06170">
    <property type="entry name" value="LuxR_C_like"/>
    <property type="match status" value="1"/>
</dbReference>
<evidence type="ECO:0000313" key="3">
    <source>
        <dbReference type="EMBL" id="XBM29859.1"/>
    </source>
</evidence>
<feature type="domain" description="HTH luxR-type" evidence="2">
    <location>
        <begin position="118"/>
        <end position="183"/>
    </location>
</feature>
<dbReference type="PRINTS" id="PR00038">
    <property type="entry name" value="HTHLUXR"/>
</dbReference>
<sequence length="185" mass="21492">MNISINGSNSYYVYGLKLCIELLLKHTGDINFVVSDDADVIFFEFSHEYLFDCERWIQKKNGVVLVCYSVGVLRTAQYFPECFRDVLFFDKETALLHVLKECLKRVENKIERIDSHCAFCKKMNLSKQQGKLLTCFSRGLTTLETARLMNISPRTVFSHKYILMRKFGVNSDSQLLKLINCLTFL</sequence>
<keyword evidence="1" id="KW-0238">DNA-binding</keyword>
<dbReference type="AlphaFoldDB" id="A0AAU7FVA2"/>
<dbReference type="Pfam" id="PF00196">
    <property type="entry name" value="GerE"/>
    <property type="match status" value="1"/>
</dbReference>
<organism evidence="3">
    <name type="scientific">Enterobacter cloacae complex sp. Mu1197</name>
    <dbReference type="NCBI Taxonomy" id="3152302"/>
    <lineage>
        <taxon>Bacteria</taxon>
        <taxon>Pseudomonadati</taxon>
        <taxon>Pseudomonadota</taxon>
        <taxon>Gammaproteobacteria</taxon>
        <taxon>Enterobacterales</taxon>
        <taxon>Enterobacteriaceae</taxon>
        <taxon>Enterobacter</taxon>
        <taxon>Enterobacter cloacae complex</taxon>
    </lineage>
</organism>
<dbReference type="SUPFAM" id="SSF46894">
    <property type="entry name" value="C-terminal effector domain of the bipartite response regulators"/>
    <property type="match status" value="1"/>
</dbReference>
<dbReference type="InterPro" id="IPR016032">
    <property type="entry name" value="Sig_transdc_resp-reg_C-effctor"/>
</dbReference>
<proteinExistence type="predicted"/>
<accession>A0AAU7FVA2</accession>
<dbReference type="RefSeq" id="WP_348957733.1">
    <property type="nucleotide sequence ID" value="NZ_CP157375.1"/>
</dbReference>
<dbReference type="GO" id="GO:0003677">
    <property type="term" value="F:DNA binding"/>
    <property type="evidence" value="ECO:0007669"/>
    <property type="project" value="UniProtKB-KW"/>
</dbReference>
<dbReference type="GO" id="GO:0006355">
    <property type="term" value="P:regulation of DNA-templated transcription"/>
    <property type="evidence" value="ECO:0007669"/>
    <property type="project" value="InterPro"/>
</dbReference>
<dbReference type="InterPro" id="IPR036388">
    <property type="entry name" value="WH-like_DNA-bd_sf"/>
</dbReference>
<dbReference type="Gene3D" id="1.10.10.10">
    <property type="entry name" value="Winged helix-like DNA-binding domain superfamily/Winged helix DNA-binding domain"/>
    <property type="match status" value="1"/>
</dbReference>